<name>A0A2W4WXI6_9CYAN</name>
<comment type="caution">
    <text evidence="2">The sequence shown here is derived from an EMBL/GenBank/DDBJ whole genome shotgun (WGS) entry which is preliminary data.</text>
</comment>
<feature type="compositionally biased region" description="Basic and acidic residues" evidence="1">
    <location>
        <begin position="112"/>
        <end position="128"/>
    </location>
</feature>
<evidence type="ECO:0000313" key="2">
    <source>
        <dbReference type="EMBL" id="PZO47777.1"/>
    </source>
</evidence>
<feature type="region of interest" description="Disordered" evidence="1">
    <location>
        <begin position="65"/>
        <end position="128"/>
    </location>
</feature>
<accession>A0A2W4WXI6</accession>
<sequence length="128" mass="14072">MGLLEFIFGKSAPKDDSQSKQAYYLNDDDAKSFGNIDYMRTVKTVRRTFAKKKGQEHMESIRQISAMQRADAANNGNSFGATPSASASTSASSNNATGNSSVPSAQRPRRKASSDMDMFRNMAKDMRK</sequence>
<feature type="compositionally biased region" description="Low complexity" evidence="1">
    <location>
        <begin position="81"/>
        <end position="101"/>
    </location>
</feature>
<evidence type="ECO:0000256" key="1">
    <source>
        <dbReference type="SAM" id="MobiDB-lite"/>
    </source>
</evidence>
<dbReference type="Proteomes" id="UP000249794">
    <property type="component" value="Unassembled WGS sequence"/>
</dbReference>
<reference evidence="3" key="1">
    <citation type="submission" date="2018-04" db="EMBL/GenBank/DDBJ databases">
        <authorList>
            <person name="Cornet L."/>
        </authorList>
    </citation>
    <scope>NUCLEOTIDE SEQUENCE [LARGE SCALE GENOMIC DNA]</scope>
</reference>
<dbReference type="AlphaFoldDB" id="A0A2W4WXI6"/>
<gene>
    <name evidence="2" type="ORF">DCF15_18650</name>
</gene>
<reference evidence="2 3" key="2">
    <citation type="submission" date="2018-06" db="EMBL/GenBank/DDBJ databases">
        <title>Metagenomic assembly of (sub)arctic Cyanobacteria and their associated microbiome from non-axenic cultures.</title>
        <authorList>
            <person name="Baurain D."/>
        </authorList>
    </citation>
    <scope>NUCLEOTIDE SEQUENCE [LARGE SCALE GENOMIC DNA]</scope>
    <source>
        <strain evidence="2">ULC027bin1</strain>
    </source>
</reference>
<dbReference type="EMBL" id="QBMP01000261">
    <property type="protein sequence ID" value="PZO47777.1"/>
    <property type="molecule type" value="Genomic_DNA"/>
</dbReference>
<evidence type="ECO:0000313" key="3">
    <source>
        <dbReference type="Proteomes" id="UP000249794"/>
    </source>
</evidence>
<proteinExistence type="predicted"/>
<protein>
    <submittedName>
        <fullName evidence="2">Uncharacterized protein</fullName>
    </submittedName>
</protein>
<organism evidence="2 3">
    <name type="scientific">Phormidesmis priestleyi</name>
    <dbReference type="NCBI Taxonomy" id="268141"/>
    <lineage>
        <taxon>Bacteria</taxon>
        <taxon>Bacillati</taxon>
        <taxon>Cyanobacteriota</taxon>
        <taxon>Cyanophyceae</taxon>
        <taxon>Leptolyngbyales</taxon>
        <taxon>Leptolyngbyaceae</taxon>
        <taxon>Phormidesmis</taxon>
    </lineage>
</organism>